<dbReference type="InterPro" id="IPR031009">
    <property type="entry name" value="Tcm_partner"/>
</dbReference>
<comment type="caution">
    <text evidence="3">The sequence shown here is derived from an EMBL/GenBank/DDBJ whole genome shotgun (WGS) entry which is preliminary data.</text>
</comment>
<dbReference type="InterPro" id="IPR054339">
    <property type="entry name" value="GMT_wHTH"/>
</dbReference>
<reference evidence="3 4" key="1">
    <citation type="submission" date="2018-07" db="EMBL/GenBank/DDBJ databases">
        <title>Genomic Encyclopedia of Type Strains, Phase IV (KMG-IV): sequencing the most valuable type-strain genomes for metagenomic binning, comparative biology and taxonomic classification.</title>
        <authorList>
            <person name="Goeker M."/>
        </authorList>
    </citation>
    <scope>NUCLEOTIDE SEQUENCE [LARGE SCALE GENOMIC DNA]</scope>
    <source>
        <strain evidence="3 4">DSM 5603</strain>
    </source>
</reference>
<organism evidence="3 4">
    <name type="scientific">Gluconacetobacter liquefaciens</name>
    <name type="common">Acetobacter liquefaciens</name>
    <dbReference type="NCBI Taxonomy" id="89584"/>
    <lineage>
        <taxon>Bacteria</taxon>
        <taxon>Pseudomonadati</taxon>
        <taxon>Pseudomonadota</taxon>
        <taxon>Alphaproteobacteria</taxon>
        <taxon>Acetobacterales</taxon>
        <taxon>Acetobacteraceae</taxon>
        <taxon>Gluconacetobacter</taxon>
    </lineage>
</organism>
<evidence type="ECO:0000313" key="2">
    <source>
        <dbReference type="EMBL" id="MBB2185444.1"/>
    </source>
</evidence>
<dbReference type="EMBL" id="QQAW01000002">
    <property type="protein sequence ID" value="RDI39247.1"/>
    <property type="molecule type" value="Genomic_DNA"/>
</dbReference>
<keyword evidence="4" id="KW-1185">Reference proteome</keyword>
<reference evidence="2 5" key="2">
    <citation type="submission" date="2020-04" db="EMBL/GenBank/DDBJ databases">
        <title>Description of novel Gluconacetobacter.</title>
        <authorList>
            <person name="Sombolestani A."/>
        </authorList>
    </citation>
    <scope>NUCLEOTIDE SEQUENCE [LARGE SCALE GENOMIC DNA]</scope>
    <source>
        <strain evidence="2 5">LMG 1382</strain>
    </source>
</reference>
<name>A0A370G609_GLULI</name>
<dbReference type="NCBIfam" id="TIGR04474">
    <property type="entry name" value="tcm_partner"/>
    <property type="match status" value="1"/>
</dbReference>
<gene>
    <name evidence="2" type="primary">tcmP</name>
    <name evidence="3" type="ORF">C7453_10234</name>
    <name evidence="2" type="ORF">HLH32_03420</name>
</gene>
<dbReference type="Pfam" id="PF22560">
    <property type="entry name" value="GMT-wHTH"/>
    <property type="match status" value="1"/>
</dbReference>
<feature type="domain" description="GMT-like wHTH" evidence="1">
    <location>
        <begin position="278"/>
        <end position="351"/>
    </location>
</feature>
<dbReference type="RefSeq" id="WP_114726157.1">
    <property type="nucleotide sequence ID" value="NZ_BJMI01000013.1"/>
</dbReference>
<dbReference type="Proteomes" id="UP000254958">
    <property type="component" value="Unassembled WGS sequence"/>
</dbReference>
<evidence type="ECO:0000313" key="5">
    <source>
        <dbReference type="Proteomes" id="UP000562982"/>
    </source>
</evidence>
<sequence>MSHGFFEEQREQSAVKAEIVAKYFNAWADVMIVNAQKYGLQKIAYIDLFAGPGRYKDGTKSTPLLVLERAIQKPALARLLVTMFNDSDPDNVYSLRHAINDLPDHGLLTHAPQAFCSEVGHDAQKMFESSRICPTFSFIDPFGYKGLSRGIIQSVVKDWGCDCVFFFNYSRINAGISNDTVRSHMNALFGEQRIDKMRTILTGMTPSDRESFILEELSQALKELGAQYILPFRFRRADGSRTSHALIFVTKNVLGYEIMKDIMARASSTEDQGVPSFEYSPADERCPLLFSLARPLEMLADDLSKRFQGRRLRMIDIYREHHIGTRYIKRNYKNILNDMEASGQISADPPAAKRRMVKGERSCGDNVQISFP</sequence>
<evidence type="ECO:0000313" key="4">
    <source>
        <dbReference type="Proteomes" id="UP000254958"/>
    </source>
</evidence>
<dbReference type="OrthoDB" id="275124at2"/>
<evidence type="ECO:0000259" key="1">
    <source>
        <dbReference type="Pfam" id="PF22560"/>
    </source>
</evidence>
<accession>A0A370G609</accession>
<evidence type="ECO:0000313" key="3">
    <source>
        <dbReference type="EMBL" id="RDI39247.1"/>
    </source>
</evidence>
<dbReference type="AlphaFoldDB" id="A0A370G609"/>
<proteinExistence type="predicted"/>
<dbReference type="Proteomes" id="UP000562982">
    <property type="component" value="Unassembled WGS sequence"/>
</dbReference>
<protein>
    <submittedName>
        <fullName evidence="2 3">Three-Cys-motif partner protein</fullName>
    </submittedName>
</protein>
<dbReference type="EMBL" id="JABEQI010000002">
    <property type="protein sequence ID" value="MBB2185444.1"/>
    <property type="molecule type" value="Genomic_DNA"/>
</dbReference>